<evidence type="ECO:0000313" key="2">
    <source>
        <dbReference type="EMBL" id="MEC4719953.1"/>
    </source>
</evidence>
<evidence type="ECO:0000313" key="3">
    <source>
        <dbReference type="Proteomes" id="UP001352263"/>
    </source>
</evidence>
<reference evidence="2 3" key="1">
    <citation type="submission" date="2023-10" db="EMBL/GenBank/DDBJ databases">
        <title>Noviherbaspirillum sp. CPCC 100848 genome assembly.</title>
        <authorList>
            <person name="Li X.Y."/>
            <person name="Fang X.M."/>
        </authorList>
    </citation>
    <scope>NUCLEOTIDE SEQUENCE [LARGE SCALE GENOMIC DNA]</scope>
    <source>
        <strain evidence="2 3">CPCC 100848</strain>
    </source>
</reference>
<sequence>MMQQSEWVLKRNCSLSPRQFGMAYLLLCVVTAFWASFFTLNGAPLVMAFAMIELLLVGGAFLHHAIHAADHDRVVLDDRFLMIEYFRAGDVTTVMLERCWVRVSAPRHSGDQLLVQSRDKSACIGSCINGRARKQFARELGVALRSV</sequence>
<keyword evidence="1" id="KW-1133">Transmembrane helix</keyword>
<keyword evidence="1" id="KW-0812">Transmembrane</keyword>
<proteinExistence type="predicted"/>
<feature type="transmembrane region" description="Helical" evidence="1">
    <location>
        <begin position="21"/>
        <end position="40"/>
    </location>
</feature>
<accession>A0ABU6J8U8</accession>
<keyword evidence="3" id="KW-1185">Reference proteome</keyword>
<feature type="transmembrane region" description="Helical" evidence="1">
    <location>
        <begin position="46"/>
        <end position="66"/>
    </location>
</feature>
<protein>
    <submittedName>
        <fullName evidence="2">DUF2244 domain-containing protein</fullName>
    </submittedName>
</protein>
<keyword evidence="1" id="KW-0472">Membrane</keyword>
<dbReference type="Proteomes" id="UP001352263">
    <property type="component" value="Unassembled WGS sequence"/>
</dbReference>
<evidence type="ECO:0000256" key="1">
    <source>
        <dbReference type="SAM" id="Phobius"/>
    </source>
</evidence>
<dbReference type="InterPro" id="IPR019253">
    <property type="entry name" value="DUF2244_TM"/>
</dbReference>
<comment type="caution">
    <text evidence="2">The sequence shown here is derived from an EMBL/GenBank/DDBJ whole genome shotgun (WGS) entry which is preliminary data.</text>
</comment>
<dbReference type="Pfam" id="PF10003">
    <property type="entry name" value="DUF2244"/>
    <property type="match status" value="1"/>
</dbReference>
<organism evidence="2 3">
    <name type="scientific">Noviherbaspirillum album</name>
    <dbReference type="NCBI Taxonomy" id="3080276"/>
    <lineage>
        <taxon>Bacteria</taxon>
        <taxon>Pseudomonadati</taxon>
        <taxon>Pseudomonadota</taxon>
        <taxon>Betaproteobacteria</taxon>
        <taxon>Burkholderiales</taxon>
        <taxon>Oxalobacteraceae</taxon>
        <taxon>Noviherbaspirillum</taxon>
    </lineage>
</organism>
<name>A0ABU6J8U8_9BURK</name>
<gene>
    <name evidence="2" type="ORF">RY831_12395</name>
</gene>
<dbReference type="EMBL" id="JAWIIV010000009">
    <property type="protein sequence ID" value="MEC4719953.1"/>
    <property type="molecule type" value="Genomic_DNA"/>
</dbReference>
<dbReference type="RefSeq" id="WP_326506669.1">
    <property type="nucleotide sequence ID" value="NZ_JAWIIV010000009.1"/>
</dbReference>